<feature type="domain" description="FAD-binding PCMH-type" evidence="3">
    <location>
        <begin position="94"/>
        <end position="291"/>
    </location>
</feature>
<gene>
    <name evidence="4" type="ORF">WOLCODRAFT_102211</name>
</gene>
<dbReference type="STRING" id="742152.A0A2H3JLT7"/>
<dbReference type="GO" id="GO:0071949">
    <property type="term" value="F:FAD binding"/>
    <property type="evidence" value="ECO:0007669"/>
    <property type="project" value="InterPro"/>
</dbReference>
<dbReference type="InterPro" id="IPR016169">
    <property type="entry name" value="FAD-bd_PCMH_sub2"/>
</dbReference>
<dbReference type="GO" id="GO:0016491">
    <property type="term" value="F:oxidoreductase activity"/>
    <property type="evidence" value="ECO:0007669"/>
    <property type="project" value="UniProtKB-KW"/>
</dbReference>
<dbReference type="InterPro" id="IPR036318">
    <property type="entry name" value="FAD-bd_PCMH-like_sf"/>
</dbReference>
<comment type="similarity">
    <text evidence="1">Belongs to the oxygen-dependent FAD-linked oxidoreductase family.</text>
</comment>
<dbReference type="Proteomes" id="UP000218811">
    <property type="component" value="Unassembled WGS sequence"/>
</dbReference>
<dbReference type="PROSITE" id="PS51387">
    <property type="entry name" value="FAD_PCMH"/>
    <property type="match status" value="1"/>
</dbReference>
<dbReference type="InterPro" id="IPR050432">
    <property type="entry name" value="FAD-linked_Oxidoreductases_BP"/>
</dbReference>
<evidence type="ECO:0000259" key="3">
    <source>
        <dbReference type="PROSITE" id="PS51387"/>
    </source>
</evidence>
<accession>A0A2H3JLT7</accession>
<name>A0A2H3JLT7_WOLCO</name>
<evidence type="ECO:0000256" key="1">
    <source>
        <dbReference type="ARBA" id="ARBA00005466"/>
    </source>
</evidence>
<keyword evidence="2" id="KW-0560">Oxidoreductase</keyword>
<dbReference type="InterPro" id="IPR016166">
    <property type="entry name" value="FAD-bd_PCMH"/>
</dbReference>
<dbReference type="EMBL" id="KB468124">
    <property type="protein sequence ID" value="PCH42475.1"/>
    <property type="molecule type" value="Genomic_DNA"/>
</dbReference>
<evidence type="ECO:0000313" key="5">
    <source>
        <dbReference type="Proteomes" id="UP000218811"/>
    </source>
</evidence>
<proteinExistence type="inferred from homology"/>
<dbReference type="InterPro" id="IPR012951">
    <property type="entry name" value="BBE"/>
</dbReference>
<evidence type="ECO:0000313" key="4">
    <source>
        <dbReference type="EMBL" id="PCH42475.1"/>
    </source>
</evidence>
<reference evidence="4 5" key="1">
    <citation type="journal article" date="2012" name="Science">
        <title>The Paleozoic origin of enzymatic lignin decomposition reconstructed from 31 fungal genomes.</title>
        <authorList>
            <person name="Floudas D."/>
            <person name="Binder M."/>
            <person name="Riley R."/>
            <person name="Barry K."/>
            <person name="Blanchette R.A."/>
            <person name="Henrissat B."/>
            <person name="Martinez A.T."/>
            <person name="Otillar R."/>
            <person name="Spatafora J.W."/>
            <person name="Yadav J.S."/>
            <person name="Aerts A."/>
            <person name="Benoit I."/>
            <person name="Boyd A."/>
            <person name="Carlson A."/>
            <person name="Copeland A."/>
            <person name="Coutinho P.M."/>
            <person name="de Vries R.P."/>
            <person name="Ferreira P."/>
            <person name="Findley K."/>
            <person name="Foster B."/>
            <person name="Gaskell J."/>
            <person name="Glotzer D."/>
            <person name="Gorecki P."/>
            <person name="Heitman J."/>
            <person name="Hesse C."/>
            <person name="Hori C."/>
            <person name="Igarashi K."/>
            <person name="Jurgens J.A."/>
            <person name="Kallen N."/>
            <person name="Kersten P."/>
            <person name="Kohler A."/>
            <person name="Kuees U."/>
            <person name="Kumar T.K.A."/>
            <person name="Kuo A."/>
            <person name="LaButti K."/>
            <person name="Larrondo L.F."/>
            <person name="Lindquist E."/>
            <person name="Ling A."/>
            <person name="Lombard V."/>
            <person name="Lucas S."/>
            <person name="Lundell T."/>
            <person name="Martin R."/>
            <person name="McLaughlin D.J."/>
            <person name="Morgenstern I."/>
            <person name="Morin E."/>
            <person name="Murat C."/>
            <person name="Nagy L.G."/>
            <person name="Nolan M."/>
            <person name="Ohm R.A."/>
            <person name="Patyshakuliyeva A."/>
            <person name="Rokas A."/>
            <person name="Ruiz-Duenas F.J."/>
            <person name="Sabat G."/>
            <person name="Salamov A."/>
            <person name="Samejima M."/>
            <person name="Schmutz J."/>
            <person name="Slot J.C."/>
            <person name="St John F."/>
            <person name="Stenlid J."/>
            <person name="Sun H."/>
            <person name="Sun S."/>
            <person name="Syed K."/>
            <person name="Tsang A."/>
            <person name="Wiebenga A."/>
            <person name="Young D."/>
            <person name="Pisabarro A."/>
            <person name="Eastwood D.C."/>
            <person name="Martin F."/>
            <person name="Cullen D."/>
            <person name="Grigoriev I.V."/>
            <person name="Hibbett D.S."/>
        </authorList>
    </citation>
    <scope>NUCLEOTIDE SEQUENCE [LARGE SCALE GENOMIC DNA]</scope>
    <source>
        <strain evidence="4 5">MD-104</strain>
    </source>
</reference>
<evidence type="ECO:0000256" key="2">
    <source>
        <dbReference type="ARBA" id="ARBA00023002"/>
    </source>
</evidence>
<dbReference type="OrthoDB" id="9983560at2759"/>
<protein>
    <submittedName>
        <fullName evidence="4">FAD-binding domain-containing protein</fullName>
    </submittedName>
</protein>
<dbReference type="Pfam" id="PF01565">
    <property type="entry name" value="FAD_binding_4"/>
    <property type="match status" value="1"/>
</dbReference>
<dbReference type="OMA" id="HVIANEY"/>
<sequence length="563" mass="61624">MTTRVCKCLPGDPCFPSREEWDRLSRTLSQPVIYDQRPLAAVCYKNSPEYSPAECEQVSANQFNGTFLSASSNAIQWTIFEDVVTPHGIEQCPFNPGPDAICHQGRVPSFSINATTIEDIQATIAFASKYNLHLVVKNTGHEFIGREFGVGSVEIFTHYIQGINFTDNFVPSGISGHDVEGQHAVTIGAGVQWGELYLAAQQHNRTVVGAFPPFVTVGAGAGWVLGTGHSPLARFYGLGVDNVLQLSVVLPNASHVIANEYHNNDLFWALRGGGGPSFGVVTSVTYRTHPNLPYTASSYVASADSPESFRKLLQVWLEYHNLVMDAGWSGSWPYADNTLQLALIAQGIPPTRPLTIQTLEAFYAASKAIPGINVSVATTVPYSSFYEWYNASVVSSENTIEVGIPTAISSWLVPPEVFELSTNELADALALIPTALTYVVGGGVVSTIDPDSAAVTPAWRRMITHVIALAPFNQTSDPKVVEAYRQAAHNYTEPLQRLAPIPYGGQYINEADILETNWQGAYWGAHYPRLLSIKREIDPQDLLIVYKGVNSEEWDDEIICKRL</sequence>
<dbReference type="PANTHER" id="PTHR13878:SF91">
    <property type="entry name" value="FAD BINDING DOMAIN PROTEIN (AFU_ORTHOLOGUE AFUA_6G12070)-RELATED"/>
    <property type="match status" value="1"/>
</dbReference>
<dbReference type="Pfam" id="PF08031">
    <property type="entry name" value="BBE"/>
    <property type="match status" value="1"/>
</dbReference>
<keyword evidence="5" id="KW-1185">Reference proteome</keyword>
<dbReference type="Gene3D" id="3.30.465.10">
    <property type="match status" value="2"/>
</dbReference>
<dbReference type="InterPro" id="IPR006094">
    <property type="entry name" value="Oxid_FAD_bind_N"/>
</dbReference>
<organism evidence="4 5">
    <name type="scientific">Wolfiporia cocos (strain MD-104)</name>
    <name type="common">Brown rot fungus</name>
    <dbReference type="NCBI Taxonomy" id="742152"/>
    <lineage>
        <taxon>Eukaryota</taxon>
        <taxon>Fungi</taxon>
        <taxon>Dikarya</taxon>
        <taxon>Basidiomycota</taxon>
        <taxon>Agaricomycotina</taxon>
        <taxon>Agaricomycetes</taxon>
        <taxon>Polyporales</taxon>
        <taxon>Phaeolaceae</taxon>
        <taxon>Wolfiporia</taxon>
    </lineage>
</organism>
<dbReference type="SUPFAM" id="SSF56176">
    <property type="entry name" value="FAD-binding/transporter-associated domain-like"/>
    <property type="match status" value="1"/>
</dbReference>
<dbReference type="PANTHER" id="PTHR13878">
    <property type="entry name" value="GULONOLACTONE OXIDASE"/>
    <property type="match status" value="1"/>
</dbReference>
<dbReference type="AlphaFoldDB" id="A0A2H3JLT7"/>